<dbReference type="AlphaFoldDB" id="A0A9W9NCC2"/>
<gene>
    <name evidence="5" type="ORF">N7468_010221</name>
</gene>
<dbReference type="SUPFAM" id="SSF52343">
    <property type="entry name" value="Ferredoxin reductase-like, C-terminal NADP-linked domain"/>
    <property type="match status" value="1"/>
</dbReference>
<keyword evidence="6" id="KW-1185">Reference proteome</keyword>
<dbReference type="PANTHER" id="PTHR46505">
    <property type="entry name" value="OXIDOREDUCTASE NAD-BINDING DOMAIN-CONTAINING PROTEIN 1"/>
    <property type="match status" value="1"/>
</dbReference>
<dbReference type="GO" id="GO:0005739">
    <property type="term" value="C:mitochondrion"/>
    <property type="evidence" value="ECO:0007669"/>
    <property type="project" value="TreeGrafter"/>
</dbReference>
<dbReference type="InterPro" id="IPR013121">
    <property type="entry name" value="Fe_red_NAD-bd_6"/>
</dbReference>
<evidence type="ECO:0000256" key="1">
    <source>
        <dbReference type="ARBA" id="ARBA00023002"/>
    </source>
</evidence>
<dbReference type="Gene3D" id="3.40.50.80">
    <property type="entry name" value="Nucleotide-binding domain of ferredoxin-NADP reductase (FNR) module"/>
    <property type="match status" value="1"/>
</dbReference>
<dbReference type="InterPro" id="IPR039261">
    <property type="entry name" value="FNR_nucleotide-bd"/>
</dbReference>
<evidence type="ECO:0000256" key="3">
    <source>
        <dbReference type="SAM" id="MobiDB-lite"/>
    </source>
</evidence>
<feature type="compositionally biased region" description="Basic and acidic residues" evidence="3">
    <location>
        <begin position="1"/>
        <end position="17"/>
    </location>
</feature>
<keyword evidence="1" id="KW-0560">Oxidoreductase</keyword>
<dbReference type="RefSeq" id="XP_058326084.1">
    <property type="nucleotide sequence ID" value="XM_058479516.1"/>
</dbReference>
<accession>A0A9W9NCC2</accession>
<dbReference type="Pfam" id="PF08030">
    <property type="entry name" value="NAD_binding_6"/>
    <property type="match status" value="1"/>
</dbReference>
<dbReference type="Gene3D" id="2.40.30.10">
    <property type="entry name" value="Translation factors"/>
    <property type="match status" value="1"/>
</dbReference>
<dbReference type="PANTHER" id="PTHR46505:SF1">
    <property type="entry name" value="OXIDOREDUCTASE NAD-BINDING DOMAIN-CONTAINING PROTEIN 1"/>
    <property type="match status" value="1"/>
</dbReference>
<dbReference type="InterPro" id="IPR052128">
    <property type="entry name" value="Oxidoreductase_NAD-binding"/>
</dbReference>
<sequence>MTSQREDSIPHELRTAAEPRQQGLYPVRLTRVEQANPSIRLLQFGIPAHTDNVQPFTFQPGQWLDVHIPSITNAGGFTITSTPADAQGASAHVELAVQDSPSNPAAAWLWKPEREIINQEVNIRVGGSFTWPPSGIESSLVKNVLLVAGGVGINPLISILSHLHNEWQGPHQLSIHFLYSSRLPQGHESLPLGTILDQILFVPRIREILKSQKQSRKLNISLQLFLTDLPAGRLSQDGLTDFTIHSRRINKQDIDAVVAGGDPSQTVSYICGPPSMTDEMVEVLNGVLGRDGRKRVFYEKWW</sequence>
<dbReference type="OrthoDB" id="436496at2759"/>
<reference evidence="5" key="1">
    <citation type="submission" date="2022-11" db="EMBL/GenBank/DDBJ databases">
        <authorList>
            <person name="Petersen C."/>
        </authorList>
    </citation>
    <scope>NUCLEOTIDE SEQUENCE</scope>
    <source>
        <strain evidence="5">IBT 19713</strain>
    </source>
</reference>
<comment type="caution">
    <text evidence="5">The sequence shown here is derived from an EMBL/GenBank/DDBJ whole genome shotgun (WGS) entry which is preliminary data.</text>
</comment>
<proteinExistence type="predicted"/>
<dbReference type="GeneID" id="83206820"/>
<organism evidence="5 6">
    <name type="scientific">Penicillium chermesinum</name>
    <dbReference type="NCBI Taxonomy" id="63820"/>
    <lineage>
        <taxon>Eukaryota</taxon>
        <taxon>Fungi</taxon>
        <taxon>Dikarya</taxon>
        <taxon>Ascomycota</taxon>
        <taxon>Pezizomycotina</taxon>
        <taxon>Eurotiomycetes</taxon>
        <taxon>Eurotiomycetidae</taxon>
        <taxon>Eurotiales</taxon>
        <taxon>Aspergillaceae</taxon>
        <taxon>Penicillium</taxon>
    </lineage>
</organism>
<name>A0A9W9NCC2_9EURO</name>
<evidence type="ECO:0000256" key="2">
    <source>
        <dbReference type="ARBA" id="ARBA00023027"/>
    </source>
</evidence>
<evidence type="ECO:0000313" key="6">
    <source>
        <dbReference type="Proteomes" id="UP001150941"/>
    </source>
</evidence>
<evidence type="ECO:0000259" key="4">
    <source>
        <dbReference type="PROSITE" id="PS51384"/>
    </source>
</evidence>
<feature type="region of interest" description="Disordered" evidence="3">
    <location>
        <begin position="1"/>
        <end position="20"/>
    </location>
</feature>
<dbReference type="GO" id="GO:0016491">
    <property type="term" value="F:oxidoreductase activity"/>
    <property type="evidence" value="ECO:0007669"/>
    <property type="project" value="UniProtKB-KW"/>
</dbReference>
<keyword evidence="2" id="KW-0520">NAD</keyword>
<dbReference type="InterPro" id="IPR017938">
    <property type="entry name" value="Riboflavin_synthase-like_b-brl"/>
</dbReference>
<evidence type="ECO:0000313" key="5">
    <source>
        <dbReference type="EMBL" id="KAJ5217213.1"/>
    </source>
</evidence>
<dbReference type="EMBL" id="JAPQKS010000008">
    <property type="protein sequence ID" value="KAJ5217213.1"/>
    <property type="molecule type" value="Genomic_DNA"/>
</dbReference>
<dbReference type="PROSITE" id="PS51384">
    <property type="entry name" value="FAD_FR"/>
    <property type="match status" value="1"/>
</dbReference>
<reference evidence="5" key="2">
    <citation type="journal article" date="2023" name="IMA Fungus">
        <title>Comparative genomic study of the Penicillium genus elucidates a diverse pangenome and 15 lateral gene transfer events.</title>
        <authorList>
            <person name="Petersen C."/>
            <person name="Sorensen T."/>
            <person name="Nielsen M.R."/>
            <person name="Sondergaard T.E."/>
            <person name="Sorensen J.L."/>
            <person name="Fitzpatrick D.A."/>
            <person name="Frisvad J.C."/>
            <person name="Nielsen K.L."/>
        </authorList>
    </citation>
    <scope>NUCLEOTIDE SEQUENCE</scope>
    <source>
        <strain evidence="5">IBT 19713</strain>
    </source>
</reference>
<dbReference type="CDD" id="cd00322">
    <property type="entry name" value="FNR_like"/>
    <property type="match status" value="1"/>
</dbReference>
<dbReference type="SUPFAM" id="SSF63380">
    <property type="entry name" value="Riboflavin synthase domain-like"/>
    <property type="match status" value="1"/>
</dbReference>
<protein>
    <recommendedName>
        <fullName evidence="4">FAD-binding FR-type domain-containing protein</fullName>
    </recommendedName>
</protein>
<feature type="domain" description="FAD-binding FR-type" evidence="4">
    <location>
        <begin position="22"/>
        <end position="132"/>
    </location>
</feature>
<dbReference type="Proteomes" id="UP001150941">
    <property type="component" value="Unassembled WGS sequence"/>
</dbReference>
<dbReference type="InterPro" id="IPR017927">
    <property type="entry name" value="FAD-bd_FR_type"/>
</dbReference>